<accession>A0ACA9LS03</accession>
<dbReference type="EMBL" id="CAJVPM010007622">
    <property type="protein sequence ID" value="CAG8547477.1"/>
    <property type="molecule type" value="Genomic_DNA"/>
</dbReference>
<proteinExistence type="predicted"/>
<comment type="caution">
    <text evidence="1">The sequence shown here is derived from an EMBL/GenBank/DDBJ whole genome shotgun (WGS) entry which is preliminary data.</text>
</comment>
<sequence length="743" mass="85509">FISALSEVYDNMNNKRLLNCCDDIGIIGIDKIVDTLKTHGFRSDGIAYLLVVLGEVLGSKKIKITGVTHSVLKADAKKTFQLALSDELVKEAKELDKCTSELRKTSQGSYERYFKSAYGKLKDSMLSKERTRLALEYLQDSLEMPFLSRLEEIRNIARINIAILNIIEHDEDAYAIAIKTVEEVRKSVRENYQFISKAKLRLEVLEDFLWIISGVDLSDTSLFITFPVETKLDSELDDKYINYLNNQLSFNQDKNHHHKAAYFEYLAEKEAKINKLNSLRHWQSAQENYDIARGIDPDNPIYSLGYARCLLKLSKYTQVIKLSDKCPVLNSLSEYWHLRSAAYFKQKKYQDAMMCNSEALNLDPENHSAVKHRELIKKFLNINNIVEHHIECYKKELIYEIDYLKNSHSNDRSVYNILSIDGGGIRGVLPALWLSEIEYRTHRPISHLFNMIAGTSTGGIIAAGLSAPQFKPIDKTSDHNEYKYSNINPRFSASELLNIYKNESKKLFTKSTSRFWVPIWSNLHDKYTNEGRLTLFKKFFNETRLSHSLTELVIPAANESCSIMPHLFTRYDACKNSKNVGANETYLYNILMATTAAPTFFPPYKIGNKTFIDGGILLNNPASTAYNEAIRYKVPEGKISMLSLGTGCYLPDPSNPDRYRNLLFWAQNLPNMMISAQEGNTDHEMYNQLKNRYQRWQVFFEEPIKLDDHDSIPNLLELGYQYIEELDCSDKNPINKLVESFDI</sequence>
<feature type="non-terminal residue" evidence="1">
    <location>
        <position position="1"/>
    </location>
</feature>
<reference evidence="1" key="1">
    <citation type="submission" date="2021-06" db="EMBL/GenBank/DDBJ databases">
        <authorList>
            <person name="Kallberg Y."/>
            <person name="Tangrot J."/>
            <person name="Rosling A."/>
        </authorList>
    </citation>
    <scope>NUCLEOTIDE SEQUENCE</scope>
    <source>
        <strain evidence="1">AU212A</strain>
    </source>
</reference>
<keyword evidence="2" id="KW-1185">Reference proteome</keyword>
<evidence type="ECO:0000313" key="1">
    <source>
        <dbReference type="EMBL" id="CAG8547477.1"/>
    </source>
</evidence>
<gene>
    <name evidence="1" type="ORF">SCALOS_LOCUS5061</name>
</gene>
<organism evidence="1 2">
    <name type="scientific">Scutellospora calospora</name>
    <dbReference type="NCBI Taxonomy" id="85575"/>
    <lineage>
        <taxon>Eukaryota</taxon>
        <taxon>Fungi</taxon>
        <taxon>Fungi incertae sedis</taxon>
        <taxon>Mucoromycota</taxon>
        <taxon>Glomeromycotina</taxon>
        <taxon>Glomeromycetes</taxon>
        <taxon>Diversisporales</taxon>
        <taxon>Gigasporaceae</taxon>
        <taxon>Scutellospora</taxon>
    </lineage>
</organism>
<name>A0ACA9LS03_9GLOM</name>
<protein>
    <submittedName>
        <fullName evidence="1">2007_t:CDS:1</fullName>
    </submittedName>
</protein>
<dbReference type="Proteomes" id="UP000789860">
    <property type="component" value="Unassembled WGS sequence"/>
</dbReference>
<evidence type="ECO:0000313" key="2">
    <source>
        <dbReference type="Proteomes" id="UP000789860"/>
    </source>
</evidence>